<dbReference type="PRINTS" id="PR00598">
    <property type="entry name" value="HTHMARR"/>
</dbReference>
<name>A0A1D2YTS4_9BACI</name>
<dbReference type="SMART" id="SM00347">
    <property type="entry name" value="HTH_MARR"/>
    <property type="match status" value="1"/>
</dbReference>
<dbReference type="GO" id="GO:0003677">
    <property type="term" value="F:DNA binding"/>
    <property type="evidence" value="ECO:0007669"/>
    <property type="project" value="UniProtKB-KW"/>
</dbReference>
<dbReference type="Gene3D" id="1.10.10.10">
    <property type="entry name" value="Winged helix-like DNA-binding domain superfamily/Winged helix DNA-binding domain"/>
    <property type="match status" value="1"/>
</dbReference>
<accession>A0A1D2YTS4</accession>
<evidence type="ECO:0000259" key="2">
    <source>
        <dbReference type="PROSITE" id="PS50995"/>
    </source>
</evidence>
<proteinExistence type="predicted"/>
<dbReference type="InterPro" id="IPR036390">
    <property type="entry name" value="WH_DNA-bd_sf"/>
</dbReference>
<sequence length="140" mass="16144">MNDKNEMLVSLAHQIKQFKKKLAISLTDNLYGDITFAQLMLLNQIDRGVVTVSELSKNLIISPPAASKLVDQLFKLNLVTRVRSENDRRIVKIQLTEKGIEILEKNKQIKEKIFQEVLSPLTQEEIQQFINLLKKINKDD</sequence>
<dbReference type="RefSeq" id="WP_069657022.1">
    <property type="nucleotide sequence ID" value="NZ_MIJF01000035.1"/>
</dbReference>
<protein>
    <recommendedName>
        <fullName evidence="2">HTH marR-type domain-containing protein</fullName>
    </recommendedName>
</protein>
<gene>
    <name evidence="3" type="ORF">BHF71_02345</name>
</gene>
<dbReference type="PANTHER" id="PTHR33164:SF43">
    <property type="entry name" value="HTH-TYPE TRANSCRIPTIONAL REPRESSOR YETL"/>
    <property type="match status" value="1"/>
</dbReference>
<evidence type="ECO:0000313" key="4">
    <source>
        <dbReference type="Proteomes" id="UP000243739"/>
    </source>
</evidence>
<dbReference type="Proteomes" id="UP000243739">
    <property type="component" value="Unassembled WGS sequence"/>
</dbReference>
<dbReference type="PROSITE" id="PS50995">
    <property type="entry name" value="HTH_MARR_2"/>
    <property type="match status" value="1"/>
</dbReference>
<dbReference type="InterPro" id="IPR039422">
    <property type="entry name" value="MarR/SlyA-like"/>
</dbReference>
<dbReference type="OrthoDB" id="288929at2"/>
<keyword evidence="4" id="KW-1185">Reference proteome</keyword>
<evidence type="ECO:0000313" key="3">
    <source>
        <dbReference type="EMBL" id="OEF99045.1"/>
    </source>
</evidence>
<dbReference type="GO" id="GO:0003700">
    <property type="term" value="F:DNA-binding transcription factor activity"/>
    <property type="evidence" value="ECO:0007669"/>
    <property type="project" value="InterPro"/>
</dbReference>
<organism evidence="3 4">
    <name type="scientific">Vulcanibacillus modesticaldus</name>
    <dbReference type="NCBI Taxonomy" id="337097"/>
    <lineage>
        <taxon>Bacteria</taxon>
        <taxon>Bacillati</taxon>
        <taxon>Bacillota</taxon>
        <taxon>Bacilli</taxon>
        <taxon>Bacillales</taxon>
        <taxon>Bacillaceae</taxon>
        <taxon>Vulcanibacillus</taxon>
    </lineage>
</organism>
<dbReference type="InterPro" id="IPR000835">
    <property type="entry name" value="HTH_MarR-typ"/>
</dbReference>
<dbReference type="SUPFAM" id="SSF46785">
    <property type="entry name" value="Winged helix' DNA-binding domain"/>
    <property type="match status" value="1"/>
</dbReference>
<dbReference type="STRING" id="337097.BHF71_02345"/>
<dbReference type="AlphaFoldDB" id="A0A1D2YTS4"/>
<feature type="domain" description="HTH marR-type" evidence="2">
    <location>
        <begin position="8"/>
        <end position="138"/>
    </location>
</feature>
<reference evidence="3 4" key="1">
    <citation type="submission" date="2016-09" db="EMBL/GenBank/DDBJ databases">
        <title>Draft genome sequence for the type strain of Vulcanibacillus modesticaldus BR, a strictly anaerobic, moderately thermophilic, and nitrate-reducing bacterium from deep sea-hydrothermal vents of the Mid-Atlantic Ridge.</title>
        <authorList>
            <person name="Abin C.A."/>
            <person name="Hollibaugh J.T."/>
        </authorList>
    </citation>
    <scope>NUCLEOTIDE SEQUENCE [LARGE SCALE GENOMIC DNA]</scope>
    <source>
        <strain evidence="3 4">BR</strain>
    </source>
</reference>
<keyword evidence="1" id="KW-0238">DNA-binding</keyword>
<dbReference type="GO" id="GO:0006950">
    <property type="term" value="P:response to stress"/>
    <property type="evidence" value="ECO:0007669"/>
    <property type="project" value="TreeGrafter"/>
</dbReference>
<dbReference type="InterPro" id="IPR036388">
    <property type="entry name" value="WH-like_DNA-bd_sf"/>
</dbReference>
<dbReference type="EMBL" id="MIJF01000035">
    <property type="protein sequence ID" value="OEF99045.1"/>
    <property type="molecule type" value="Genomic_DNA"/>
</dbReference>
<dbReference type="PANTHER" id="PTHR33164">
    <property type="entry name" value="TRANSCRIPTIONAL REGULATOR, MARR FAMILY"/>
    <property type="match status" value="1"/>
</dbReference>
<evidence type="ECO:0000256" key="1">
    <source>
        <dbReference type="ARBA" id="ARBA00023125"/>
    </source>
</evidence>
<dbReference type="Pfam" id="PF12802">
    <property type="entry name" value="MarR_2"/>
    <property type="match status" value="1"/>
</dbReference>
<comment type="caution">
    <text evidence="3">The sequence shown here is derived from an EMBL/GenBank/DDBJ whole genome shotgun (WGS) entry which is preliminary data.</text>
</comment>